<dbReference type="Proteomes" id="UP000093173">
    <property type="component" value="Unassembled WGS sequence"/>
</dbReference>
<keyword evidence="2" id="KW-1185">Reference proteome</keyword>
<gene>
    <name evidence="1" type="ORF">A6E14_05200</name>
</gene>
<dbReference type="EMBL" id="MAJZ01000278">
    <property type="protein sequence ID" value="OCH78295.1"/>
    <property type="molecule type" value="Genomic_DNA"/>
</dbReference>
<protein>
    <submittedName>
        <fullName evidence="1">Uncharacterized protein</fullName>
    </submittedName>
</protein>
<name>A0A1B9R2A6_9VIBR</name>
<proteinExistence type="predicted"/>
<evidence type="ECO:0000313" key="2">
    <source>
        <dbReference type="Proteomes" id="UP000093173"/>
    </source>
</evidence>
<comment type="caution">
    <text evidence="1">The sequence shown here is derived from an EMBL/GenBank/DDBJ whole genome shotgun (WGS) entry which is preliminary data.</text>
</comment>
<dbReference type="AlphaFoldDB" id="A0A1B9R2A6"/>
<accession>A0A1B9R2A6</accession>
<sequence>MAGQGAEVIVLEPFAAMLDQGKELTGNKVIWLNDELISLNYPFNGAINGVLGEREYNAFGC</sequence>
<evidence type="ECO:0000313" key="1">
    <source>
        <dbReference type="EMBL" id="OCH78295.1"/>
    </source>
</evidence>
<reference evidence="2" key="1">
    <citation type="submission" date="2016-06" db="EMBL/GenBank/DDBJ databases">
        <authorList>
            <person name="Hehemann J.-H."/>
            <person name="Arevalo P."/>
            <person name="Datta M.S."/>
            <person name="Polz M.F."/>
        </authorList>
    </citation>
    <scope>NUCLEOTIDE SEQUENCE [LARGE SCALE GENOMIC DNA]</scope>
    <source>
        <strain evidence="2">9CSC122</strain>
    </source>
</reference>
<organism evidence="1 2">
    <name type="scientific">Vibrio genomosp. F10</name>
    <dbReference type="NCBI Taxonomy" id="723171"/>
    <lineage>
        <taxon>Bacteria</taxon>
        <taxon>Pseudomonadati</taxon>
        <taxon>Pseudomonadota</taxon>
        <taxon>Gammaproteobacteria</taxon>
        <taxon>Vibrionales</taxon>
        <taxon>Vibrionaceae</taxon>
        <taxon>Vibrio</taxon>
    </lineage>
</organism>